<organism evidence="2 3">
    <name type="scientific">Turnera subulata</name>
    <dbReference type="NCBI Taxonomy" id="218843"/>
    <lineage>
        <taxon>Eukaryota</taxon>
        <taxon>Viridiplantae</taxon>
        <taxon>Streptophyta</taxon>
        <taxon>Embryophyta</taxon>
        <taxon>Tracheophyta</taxon>
        <taxon>Spermatophyta</taxon>
        <taxon>Magnoliopsida</taxon>
        <taxon>eudicotyledons</taxon>
        <taxon>Gunneridae</taxon>
        <taxon>Pentapetalae</taxon>
        <taxon>rosids</taxon>
        <taxon>fabids</taxon>
        <taxon>Malpighiales</taxon>
        <taxon>Passifloraceae</taxon>
        <taxon>Turnera</taxon>
    </lineage>
</organism>
<keyword evidence="3" id="KW-1185">Reference proteome</keyword>
<feature type="compositionally biased region" description="Basic and acidic residues" evidence="1">
    <location>
        <begin position="49"/>
        <end position="66"/>
    </location>
</feature>
<reference evidence="2" key="1">
    <citation type="submission" date="2022-02" db="EMBL/GenBank/DDBJ databases">
        <authorList>
            <person name="Henning P.M."/>
            <person name="McCubbin A.G."/>
            <person name="Shore J.S."/>
        </authorList>
    </citation>
    <scope>NUCLEOTIDE SEQUENCE</scope>
    <source>
        <strain evidence="2">F60SS</strain>
        <tissue evidence="2">Leaves</tissue>
    </source>
</reference>
<dbReference type="AlphaFoldDB" id="A0A9Q0JA22"/>
<evidence type="ECO:0000256" key="1">
    <source>
        <dbReference type="SAM" id="MobiDB-lite"/>
    </source>
</evidence>
<dbReference type="OrthoDB" id="151490at2759"/>
<accession>A0A9Q0JA22</accession>
<evidence type="ECO:0000313" key="2">
    <source>
        <dbReference type="EMBL" id="KAJ4833190.1"/>
    </source>
</evidence>
<comment type="caution">
    <text evidence="2">The sequence shown here is derived from an EMBL/GenBank/DDBJ whole genome shotgun (WGS) entry which is preliminary data.</text>
</comment>
<name>A0A9Q0JA22_9ROSI</name>
<dbReference type="EMBL" id="JAKUCV010005001">
    <property type="protein sequence ID" value="KAJ4833190.1"/>
    <property type="molecule type" value="Genomic_DNA"/>
</dbReference>
<reference evidence="2" key="2">
    <citation type="journal article" date="2023" name="Plants (Basel)">
        <title>Annotation of the Turnera subulata (Passifloraceae) Draft Genome Reveals the S-Locus Evolved after the Divergence of Turneroideae from Passifloroideae in a Stepwise Manner.</title>
        <authorList>
            <person name="Henning P.M."/>
            <person name="Roalson E.H."/>
            <person name="Mir W."/>
            <person name="McCubbin A.G."/>
            <person name="Shore J.S."/>
        </authorList>
    </citation>
    <scope>NUCLEOTIDE SEQUENCE</scope>
    <source>
        <strain evidence="2">F60SS</strain>
    </source>
</reference>
<proteinExistence type="predicted"/>
<evidence type="ECO:0000313" key="3">
    <source>
        <dbReference type="Proteomes" id="UP001141552"/>
    </source>
</evidence>
<gene>
    <name evidence="2" type="ORF">Tsubulata_016061</name>
</gene>
<dbReference type="Proteomes" id="UP001141552">
    <property type="component" value="Unassembled WGS sequence"/>
</dbReference>
<feature type="region of interest" description="Disordered" evidence="1">
    <location>
        <begin position="37"/>
        <end position="66"/>
    </location>
</feature>
<protein>
    <submittedName>
        <fullName evidence="2">Uncharacterized protein</fullName>
    </submittedName>
</protein>
<sequence>MPQHCLNKMNFLPCQILCLYNCDIFISSEGRAIEPEERALDPKRKKKNEKQVNIKRNKNECRKQER</sequence>